<dbReference type="PRINTS" id="PR00778">
    <property type="entry name" value="HTHARSR"/>
</dbReference>
<dbReference type="InterPro" id="IPR001845">
    <property type="entry name" value="HTH_ArsR_DNA-bd_dom"/>
</dbReference>
<gene>
    <name evidence="2" type="ORF">CXZ10_15655</name>
</gene>
<dbReference type="PROSITE" id="PS50987">
    <property type="entry name" value="HTH_ARSR_2"/>
    <property type="match status" value="1"/>
</dbReference>
<dbReference type="PANTHER" id="PTHR38600">
    <property type="entry name" value="TRANSCRIPTIONAL REGULATORY PROTEIN"/>
    <property type="match status" value="1"/>
</dbReference>
<dbReference type="Proteomes" id="UP000233491">
    <property type="component" value="Unassembled WGS sequence"/>
</dbReference>
<dbReference type="AlphaFoldDB" id="A0A1I4W0Q3"/>
<protein>
    <submittedName>
        <fullName evidence="2">Transcriptional regulator</fullName>
    </submittedName>
</protein>
<feature type="domain" description="HTH arsR-type" evidence="1">
    <location>
        <begin position="1"/>
        <end position="94"/>
    </location>
</feature>
<dbReference type="InterPro" id="IPR036388">
    <property type="entry name" value="WH-like_DNA-bd_sf"/>
</dbReference>
<dbReference type="GO" id="GO:0003700">
    <property type="term" value="F:DNA-binding transcription factor activity"/>
    <property type="evidence" value="ECO:0007669"/>
    <property type="project" value="InterPro"/>
</dbReference>
<dbReference type="NCBIfam" id="NF033788">
    <property type="entry name" value="HTH_metalloreg"/>
    <property type="match status" value="1"/>
</dbReference>
<dbReference type="Pfam" id="PF12840">
    <property type="entry name" value="HTH_20"/>
    <property type="match status" value="1"/>
</dbReference>
<dbReference type="OrthoDB" id="9798998at2"/>
<organism evidence="2 3">
    <name type="scientific">Pleomorphomonas diazotrophica</name>
    <dbReference type="NCBI Taxonomy" id="1166257"/>
    <lineage>
        <taxon>Bacteria</taxon>
        <taxon>Pseudomonadati</taxon>
        <taxon>Pseudomonadota</taxon>
        <taxon>Alphaproteobacteria</taxon>
        <taxon>Hyphomicrobiales</taxon>
        <taxon>Pleomorphomonadaceae</taxon>
        <taxon>Pleomorphomonas</taxon>
    </lineage>
</organism>
<dbReference type="PANTHER" id="PTHR38600:SF2">
    <property type="entry name" value="SLL0088 PROTEIN"/>
    <property type="match status" value="1"/>
</dbReference>
<evidence type="ECO:0000259" key="1">
    <source>
        <dbReference type="PROSITE" id="PS50987"/>
    </source>
</evidence>
<keyword evidence="3" id="KW-1185">Reference proteome</keyword>
<dbReference type="CDD" id="cd00090">
    <property type="entry name" value="HTH_ARSR"/>
    <property type="match status" value="1"/>
</dbReference>
<evidence type="ECO:0000313" key="3">
    <source>
        <dbReference type="Proteomes" id="UP000233491"/>
    </source>
</evidence>
<evidence type="ECO:0000313" key="2">
    <source>
        <dbReference type="EMBL" id="PKR88232.1"/>
    </source>
</evidence>
<dbReference type="EMBL" id="PJNW01000013">
    <property type="protein sequence ID" value="PKR88232.1"/>
    <property type="molecule type" value="Genomic_DNA"/>
</dbReference>
<sequence length="111" mass="12766">MMSAEERLDAVFHALSNRTRRQLIADLAKRPARVNELARPYDMSVNAISKHLFVLERAGLLERRQEGSTQSCALTPLALSSASEWIERYRQYWTDQLDGLANFVEEQARET</sequence>
<dbReference type="Gene3D" id="1.10.10.10">
    <property type="entry name" value="Winged helix-like DNA-binding domain superfamily/Winged helix DNA-binding domain"/>
    <property type="match status" value="1"/>
</dbReference>
<comment type="caution">
    <text evidence="2">The sequence shown here is derived from an EMBL/GenBank/DDBJ whole genome shotgun (WGS) entry which is preliminary data.</text>
</comment>
<dbReference type="InterPro" id="IPR011991">
    <property type="entry name" value="ArsR-like_HTH"/>
</dbReference>
<dbReference type="InterPro" id="IPR036390">
    <property type="entry name" value="WH_DNA-bd_sf"/>
</dbReference>
<dbReference type="RefSeq" id="WP_101290300.1">
    <property type="nucleotide sequence ID" value="NZ_FOUQ01000014.1"/>
</dbReference>
<name>A0A1I4W0Q3_9HYPH</name>
<accession>A0A1I4W0Q3</accession>
<dbReference type="SMART" id="SM00418">
    <property type="entry name" value="HTH_ARSR"/>
    <property type="match status" value="1"/>
</dbReference>
<proteinExistence type="predicted"/>
<dbReference type="SUPFAM" id="SSF46785">
    <property type="entry name" value="Winged helix' DNA-binding domain"/>
    <property type="match status" value="1"/>
</dbReference>
<reference evidence="2 3" key="1">
    <citation type="submission" date="2017-12" db="EMBL/GenBank/DDBJ databases">
        <title>Anaerobic carbon monoxide metabolism by Pleomorphomonas carboxyditropha sp. nov., a new mesophilic hydrogenogenic carboxidotroph.</title>
        <authorList>
            <person name="Esquivel-Elizondo S."/>
            <person name="Krajmalnik-Brown R."/>
        </authorList>
    </citation>
    <scope>NUCLEOTIDE SEQUENCE [LARGE SCALE GENOMIC DNA]</scope>
    <source>
        <strain evidence="2 3">R5-392</strain>
    </source>
</reference>